<dbReference type="AlphaFoldDB" id="X1MIP5"/>
<sequence length="177" mass="19445">MYNRLWKKNIGLKTSIILMLMILYSVFFVQTAVAVEPPGIEWENTFGGFLQDGGSSMDLTSDNGFIITGSTYSYGNGDYDIWLIKTDDEGNELWNKTFGGDKKDFGTDIEVTKDGGYIIVGTTFSYGNGDSDIWLIKTDDMGNLLWDKTFGGAEDDKAGAIQQTSDGGYIIAGESKD</sequence>
<name>X1MIP5_9ZZZZ</name>
<dbReference type="PANTHER" id="PTHR42754:SF1">
    <property type="entry name" value="LIPOPROTEIN"/>
    <property type="match status" value="1"/>
</dbReference>
<protein>
    <recommendedName>
        <fullName evidence="2">Bulb-type lectin domain-containing protein</fullName>
    </recommendedName>
</protein>
<comment type="caution">
    <text evidence="1">The sequence shown here is derived from an EMBL/GenBank/DDBJ whole genome shotgun (WGS) entry which is preliminary data.</text>
</comment>
<feature type="non-terminal residue" evidence="1">
    <location>
        <position position="177"/>
    </location>
</feature>
<dbReference type="SUPFAM" id="SSF50998">
    <property type="entry name" value="Quinoprotein alcohol dehydrogenase-like"/>
    <property type="match status" value="1"/>
</dbReference>
<organism evidence="1">
    <name type="scientific">marine sediment metagenome</name>
    <dbReference type="NCBI Taxonomy" id="412755"/>
    <lineage>
        <taxon>unclassified sequences</taxon>
        <taxon>metagenomes</taxon>
        <taxon>ecological metagenomes</taxon>
    </lineage>
</organism>
<reference evidence="1" key="1">
    <citation type="journal article" date="2014" name="Front. Microbiol.">
        <title>High frequency of phylogenetically diverse reductive dehalogenase-homologous genes in deep subseafloor sedimentary metagenomes.</title>
        <authorList>
            <person name="Kawai M."/>
            <person name="Futagami T."/>
            <person name="Toyoda A."/>
            <person name="Takaki Y."/>
            <person name="Nishi S."/>
            <person name="Hori S."/>
            <person name="Arai W."/>
            <person name="Tsubouchi T."/>
            <person name="Morono Y."/>
            <person name="Uchiyama I."/>
            <person name="Ito T."/>
            <person name="Fujiyama A."/>
            <person name="Inagaki F."/>
            <person name="Takami H."/>
        </authorList>
    </citation>
    <scope>NUCLEOTIDE SEQUENCE</scope>
    <source>
        <strain evidence="1">Expedition CK06-06</strain>
    </source>
</reference>
<gene>
    <name evidence="1" type="ORF">S06H3_16066</name>
</gene>
<proteinExistence type="predicted"/>
<dbReference type="InterPro" id="IPR011047">
    <property type="entry name" value="Quinoprotein_ADH-like_sf"/>
</dbReference>
<dbReference type="EMBL" id="BARV01007932">
    <property type="protein sequence ID" value="GAI14575.1"/>
    <property type="molecule type" value="Genomic_DNA"/>
</dbReference>
<evidence type="ECO:0000313" key="1">
    <source>
        <dbReference type="EMBL" id="GAI14575.1"/>
    </source>
</evidence>
<accession>X1MIP5</accession>
<evidence type="ECO:0008006" key="2">
    <source>
        <dbReference type="Google" id="ProtNLM"/>
    </source>
</evidence>
<dbReference type="PANTHER" id="PTHR42754">
    <property type="entry name" value="ENDOGLUCANASE"/>
    <property type="match status" value="1"/>
</dbReference>